<evidence type="ECO:0000313" key="1">
    <source>
        <dbReference type="EMBL" id="KHJ97685.1"/>
    </source>
</evidence>
<dbReference type="AlphaFoldDB" id="A0A0B1TQP0"/>
<reference evidence="1 2" key="1">
    <citation type="submission" date="2014-03" db="EMBL/GenBank/DDBJ databases">
        <title>Draft genome of the hookworm Oesophagostomum dentatum.</title>
        <authorList>
            <person name="Mitreva M."/>
        </authorList>
    </citation>
    <scope>NUCLEOTIDE SEQUENCE [LARGE SCALE GENOMIC DNA]</scope>
    <source>
        <strain evidence="1 2">OD-Hann</strain>
    </source>
</reference>
<sequence>MKLESEREQLMLLLRTLLAEAVNGSEQALAAHTREVMRCLQIFDNKGVRQLLRTMREEYRKRSSYLAYLQRSRVILLRLAAYVDKLVARVQRLSIYHASDI</sequence>
<accession>A0A0B1TQP0</accession>
<keyword evidence="2" id="KW-1185">Reference proteome</keyword>
<evidence type="ECO:0000313" key="2">
    <source>
        <dbReference type="Proteomes" id="UP000053660"/>
    </source>
</evidence>
<dbReference type="EMBL" id="KN549415">
    <property type="protein sequence ID" value="KHJ97685.1"/>
    <property type="molecule type" value="Genomic_DNA"/>
</dbReference>
<proteinExistence type="predicted"/>
<dbReference type="OrthoDB" id="10264848at2759"/>
<dbReference type="Proteomes" id="UP000053660">
    <property type="component" value="Unassembled WGS sequence"/>
</dbReference>
<gene>
    <name evidence="1" type="ORF">OESDEN_02339</name>
</gene>
<organism evidence="1 2">
    <name type="scientific">Oesophagostomum dentatum</name>
    <name type="common">Nodular worm</name>
    <dbReference type="NCBI Taxonomy" id="61180"/>
    <lineage>
        <taxon>Eukaryota</taxon>
        <taxon>Metazoa</taxon>
        <taxon>Ecdysozoa</taxon>
        <taxon>Nematoda</taxon>
        <taxon>Chromadorea</taxon>
        <taxon>Rhabditida</taxon>
        <taxon>Rhabditina</taxon>
        <taxon>Rhabditomorpha</taxon>
        <taxon>Strongyloidea</taxon>
        <taxon>Strongylidae</taxon>
        <taxon>Oesophagostomum</taxon>
    </lineage>
</organism>
<name>A0A0B1TQP0_OESDE</name>
<protein>
    <submittedName>
        <fullName evidence="1">Uncharacterized protein</fullName>
    </submittedName>
</protein>